<keyword evidence="3 6" id="KW-0812">Transmembrane</keyword>
<dbReference type="AlphaFoldDB" id="A9S9U9"/>
<dbReference type="HOGENOM" id="CLU_063151_0_0_1"/>
<gene>
    <name evidence="8" type="primary">LOC112291602</name>
    <name evidence="7" type="ORF">PHYPA_001149</name>
</gene>
<evidence type="ECO:0000256" key="3">
    <source>
        <dbReference type="ARBA" id="ARBA00022692"/>
    </source>
</evidence>
<dbReference type="eggNOG" id="ENOG502QW4Y">
    <property type="taxonomic scope" value="Eukaryota"/>
</dbReference>
<evidence type="ECO:0000256" key="2">
    <source>
        <dbReference type="ARBA" id="ARBA00006948"/>
    </source>
</evidence>
<comment type="similarity">
    <text evidence="2">Belongs to the TMEM45 family.</text>
</comment>
<keyword evidence="5 6" id="KW-0472">Membrane</keyword>
<dbReference type="Proteomes" id="UP000006727">
    <property type="component" value="Chromosome 1"/>
</dbReference>
<protein>
    <recommendedName>
        <fullName evidence="10">Transmembrane protein 45B</fullName>
    </recommendedName>
</protein>
<accession>A9S9U9</accession>
<evidence type="ECO:0008006" key="10">
    <source>
        <dbReference type="Google" id="ProtNLM"/>
    </source>
</evidence>
<evidence type="ECO:0000313" key="7">
    <source>
        <dbReference type="EMBL" id="PNR62725.1"/>
    </source>
</evidence>
<dbReference type="Gramene" id="Pp3c1_25080V3.2">
    <property type="protein sequence ID" value="PAC:32969441.CDS.1"/>
    <property type="gene ID" value="Pp3c1_25080"/>
</dbReference>
<name>A9S9U9_PHYPA</name>
<feature type="transmembrane region" description="Helical" evidence="6">
    <location>
        <begin position="182"/>
        <end position="203"/>
    </location>
</feature>
<dbReference type="Pfam" id="PF04819">
    <property type="entry name" value="DUF716"/>
    <property type="match status" value="1"/>
</dbReference>
<reference evidence="7 9" key="1">
    <citation type="journal article" date="2008" name="Science">
        <title>The Physcomitrella genome reveals evolutionary insights into the conquest of land by plants.</title>
        <authorList>
            <person name="Rensing S."/>
            <person name="Lang D."/>
            <person name="Zimmer A."/>
            <person name="Terry A."/>
            <person name="Salamov A."/>
            <person name="Shapiro H."/>
            <person name="Nishiyama T."/>
            <person name="Perroud P.-F."/>
            <person name="Lindquist E."/>
            <person name="Kamisugi Y."/>
            <person name="Tanahashi T."/>
            <person name="Sakakibara K."/>
            <person name="Fujita T."/>
            <person name="Oishi K."/>
            <person name="Shin-I T."/>
            <person name="Kuroki Y."/>
            <person name="Toyoda A."/>
            <person name="Suzuki Y."/>
            <person name="Hashimoto A."/>
            <person name="Yamaguchi K."/>
            <person name="Sugano A."/>
            <person name="Kohara Y."/>
            <person name="Fujiyama A."/>
            <person name="Anterola A."/>
            <person name="Aoki S."/>
            <person name="Ashton N."/>
            <person name="Barbazuk W.B."/>
            <person name="Barker E."/>
            <person name="Bennetzen J."/>
            <person name="Bezanilla M."/>
            <person name="Blankenship R."/>
            <person name="Cho S.H."/>
            <person name="Dutcher S."/>
            <person name="Estelle M."/>
            <person name="Fawcett J.A."/>
            <person name="Gundlach H."/>
            <person name="Hanada K."/>
            <person name="Heyl A."/>
            <person name="Hicks K.A."/>
            <person name="Hugh J."/>
            <person name="Lohr M."/>
            <person name="Mayer K."/>
            <person name="Melkozernov A."/>
            <person name="Murata T."/>
            <person name="Nelson D."/>
            <person name="Pils B."/>
            <person name="Prigge M."/>
            <person name="Reiss B."/>
            <person name="Renner T."/>
            <person name="Rombauts S."/>
            <person name="Rushton P."/>
            <person name="Sanderfoot A."/>
            <person name="Schween G."/>
            <person name="Shiu S.-H."/>
            <person name="Stueber K."/>
            <person name="Theodoulou F.L."/>
            <person name="Tu H."/>
            <person name="Van de Peer Y."/>
            <person name="Verrier P.J."/>
            <person name="Waters E."/>
            <person name="Wood A."/>
            <person name="Yang L."/>
            <person name="Cove D."/>
            <person name="Cuming A."/>
            <person name="Hasebe M."/>
            <person name="Lucas S."/>
            <person name="Mishler D.B."/>
            <person name="Reski R."/>
            <person name="Grigoriev I."/>
            <person name="Quatrano R.S."/>
            <person name="Boore J.L."/>
        </authorList>
    </citation>
    <scope>NUCLEOTIDE SEQUENCE [LARGE SCALE GENOMIC DNA]</scope>
    <source>
        <strain evidence="8 9">cv. Gransden 2004</strain>
    </source>
</reference>
<feature type="transmembrane region" description="Helical" evidence="6">
    <location>
        <begin position="242"/>
        <end position="263"/>
    </location>
</feature>
<feature type="transmembrane region" description="Helical" evidence="6">
    <location>
        <begin position="12"/>
        <end position="31"/>
    </location>
</feature>
<dbReference type="EnsemblPlants" id="Pp3c1_25080V3.2">
    <property type="protein sequence ID" value="PAC:32969441.CDS.1"/>
    <property type="gene ID" value="Pp3c1_25080"/>
</dbReference>
<dbReference type="OMA" id="HYLEHSC"/>
<dbReference type="Gramene" id="Pp3c1_25080V3.1">
    <property type="protein sequence ID" value="PAC:32969440.CDS.1"/>
    <property type="gene ID" value="Pp3c1_25080"/>
</dbReference>
<keyword evidence="4 6" id="KW-1133">Transmembrane helix</keyword>
<dbReference type="OrthoDB" id="551896at2759"/>
<evidence type="ECO:0000313" key="9">
    <source>
        <dbReference type="Proteomes" id="UP000006727"/>
    </source>
</evidence>
<feature type="transmembrane region" description="Helical" evidence="6">
    <location>
        <begin position="96"/>
        <end position="115"/>
    </location>
</feature>
<feature type="transmembrane region" description="Helical" evidence="6">
    <location>
        <begin position="52"/>
        <end position="76"/>
    </location>
</feature>
<dbReference type="RefSeq" id="XP_024395018.1">
    <property type="nucleotide sequence ID" value="XM_024539250.2"/>
</dbReference>
<comment type="subcellular location">
    <subcellularLocation>
        <location evidence="1">Membrane</location>
        <topology evidence="1">Multi-pass membrane protein</topology>
    </subcellularLocation>
</comment>
<evidence type="ECO:0000256" key="5">
    <source>
        <dbReference type="ARBA" id="ARBA00023136"/>
    </source>
</evidence>
<evidence type="ECO:0000313" key="8">
    <source>
        <dbReference type="EnsemblPlants" id="PAC:32969440.CDS.1"/>
    </source>
</evidence>
<organism evidence="7">
    <name type="scientific">Physcomitrium patens</name>
    <name type="common">Spreading-leaved earth moss</name>
    <name type="synonym">Physcomitrella patens</name>
    <dbReference type="NCBI Taxonomy" id="3218"/>
    <lineage>
        <taxon>Eukaryota</taxon>
        <taxon>Viridiplantae</taxon>
        <taxon>Streptophyta</taxon>
        <taxon>Embryophyta</taxon>
        <taxon>Bryophyta</taxon>
        <taxon>Bryophytina</taxon>
        <taxon>Bryopsida</taxon>
        <taxon>Funariidae</taxon>
        <taxon>Funariales</taxon>
        <taxon>Funariaceae</taxon>
        <taxon>Physcomitrium</taxon>
    </lineage>
</organism>
<dbReference type="PaxDb" id="3218-PP1S59_40V6.1"/>
<evidence type="ECO:0000256" key="1">
    <source>
        <dbReference type="ARBA" id="ARBA00004141"/>
    </source>
</evidence>
<evidence type="ECO:0000256" key="4">
    <source>
        <dbReference type="ARBA" id="ARBA00022989"/>
    </source>
</evidence>
<dbReference type="EnsemblPlants" id="Pp3c1_25080V3.1">
    <property type="protein sequence ID" value="PAC:32969440.CDS.1"/>
    <property type="gene ID" value="Pp3c1_25080"/>
</dbReference>
<proteinExistence type="inferred from homology"/>
<feature type="transmembrane region" description="Helical" evidence="6">
    <location>
        <begin position="122"/>
        <end position="141"/>
    </location>
</feature>
<reference evidence="8" key="3">
    <citation type="submission" date="2020-12" db="UniProtKB">
        <authorList>
            <consortium name="EnsemblPlants"/>
        </authorList>
    </citation>
    <scope>IDENTIFICATION</scope>
</reference>
<evidence type="ECO:0000256" key="6">
    <source>
        <dbReference type="SAM" id="Phobius"/>
    </source>
</evidence>
<keyword evidence="9" id="KW-1185">Reference proteome</keyword>
<dbReference type="GeneID" id="112291602"/>
<dbReference type="PANTHER" id="PTHR46285:SF3">
    <property type="entry name" value="PROTEINASE INHIBITOR I4, SERPIN (DUF716)"/>
    <property type="match status" value="1"/>
</dbReference>
<feature type="transmembrane region" description="Helical" evidence="6">
    <location>
        <begin position="153"/>
        <end position="170"/>
    </location>
</feature>
<dbReference type="EMBL" id="ABEU02000001">
    <property type="protein sequence ID" value="PNR62725.1"/>
    <property type="molecule type" value="Genomic_DNA"/>
</dbReference>
<dbReference type="InterPro" id="IPR006904">
    <property type="entry name" value="DUF716"/>
</dbReference>
<dbReference type="PANTHER" id="PTHR46285">
    <property type="entry name" value="PROTEINASE INHIBITOR I4, SERPIN (DUF716)-RELATED"/>
    <property type="match status" value="1"/>
</dbReference>
<sequence>MGTFIGHVLPGAGFLLLGLWHLFNTIGAHVRSPWHFKTRTWFPLKYPRLRHVELYFIMLGSCLSIAAELFICPAAHQPWADDWSIPANHLNNFEHSTISLFMFIYAASALVLDLTRLHVPQGWLHGLAAVAFSQELLLFHFHSSDHMGLEGHFHLLLQLPIMVGILTLLVEISIRNLPAISIFRSMSIVFQGTWFIQMGFVLWTPSLLPKDCAMVHTPDHATVECSTHDALHQAKALANLQFSWHLAALVVLTGALFFLLSLLEKRRMTYQHLAVGDDHSEVHSPSPFKVVDDEDIERGNSPTCGGSQTSMELQTIYSLNLER</sequence>
<reference evidence="7 9" key="2">
    <citation type="journal article" date="2018" name="Plant J.">
        <title>The Physcomitrella patens chromosome-scale assembly reveals moss genome structure and evolution.</title>
        <authorList>
            <person name="Lang D."/>
            <person name="Ullrich K.K."/>
            <person name="Murat F."/>
            <person name="Fuchs J."/>
            <person name="Jenkins J."/>
            <person name="Haas F.B."/>
            <person name="Piednoel M."/>
            <person name="Gundlach H."/>
            <person name="Van Bel M."/>
            <person name="Meyberg R."/>
            <person name="Vives C."/>
            <person name="Morata J."/>
            <person name="Symeonidi A."/>
            <person name="Hiss M."/>
            <person name="Muchero W."/>
            <person name="Kamisugi Y."/>
            <person name="Saleh O."/>
            <person name="Blanc G."/>
            <person name="Decker E.L."/>
            <person name="van Gessel N."/>
            <person name="Grimwood J."/>
            <person name="Hayes R.D."/>
            <person name="Graham S.W."/>
            <person name="Gunter L.E."/>
            <person name="McDaniel S.F."/>
            <person name="Hoernstein S.N.W."/>
            <person name="Larsson A."/>
            <person name="Li F.W."/>
            <person name="Perroud P.F."/>
            <person name="Phillips J."/>
            <person name="Ranjan P."/>
            <person name="Rokshar D.S."/>
            <person name="Rothfels C.J."/>
            <person name="Schneider L."/>
            <person name="Shu S."/>
            <person name="Stevenson D.W."/>
            <person name="Thummler F."/>
            <person name="Tillich M."/>
            <person name="Villarreal Aguilar J.C."/>
            <person name="Widiez T."/>
            <person name="Wong G.K."/>
            <person name="Wymore A."/>
            <person name="Zhang Y."/>
            <person name="Zimmer A.D."/>
            <person name="Quatrano R.S."/>
            <person name="Mayer K.F.X."/>
            <person name="Goodstein D."/>
            <person name="Casacuberta J.M."/>
            <person name="Vandepoele K."/>
            <person name="Reski R."/>
            <person name="Cuming A.C."/>
            <person name="Tuskan G.A."/>
            <person name="Maumus F."/>
            <person name="Salse J."/>
            <person name="Schmutz J."/>
            <person name="Rensing S.A."/>
        </authorList>
    </citation>
    <scope>NUCLEOTIDE SEQUENCE [LARGE SCALE GENOMIC DNA]</scope>
    <source>
        <strain evidence="8 9">cv. Gransden 2004</strain>
    </source>
</reference>
<dbReference type="GO" id="GO:0016020">
    <property type="term" value="C:membrane"/>
    <property type="evidence" value="ECO:0007669"/>
    <property type="project" value="UniProtKB-SubCell"/>
</dbReference>